<dbReference type="AlphaFoldDB" id="A0AAW9D1W4"/>
<proteinExistence type="predicted"/>
<name>A0AAW9D1W4_BURTH</name>
<evidence type="ECO:0000313" key="3">
    <source>
        <dbReference type="Proteomes" id="UP001272137"/>
    </source>
</evidence>
<accession>A0AAW9D1W4</accession>
<feature type="compositionally biased region" description="Low complexity" evidence="1">
    <location>
        <begin position="186"/>
        <end position="199"/>
    </location>
</feature>
<dbReference type="EMBL" id="QXCT01000002">
    <property type="protein sequence ID" value="MDW9255197.1"/>
    <property type="molecule type" value="Genomic_DNA"/>
</dbReference>
<evidence type="ECO:0000313" key="2">
    <source>
        <dbReference type="EMBL" id="MDW9255197.1"/>
    </source>
</evidence>
<feature type="compositionally biased region" description="Basic residues" evidence="1">
    <location>
        <begin position="46"/>
        <end position="57"/>
    </location>
</feature>
<feature type="compositionally biased region" description="Basic and acidic residues" evidence="1">
    <location>
        <begin position="25"/>
        <end position="38"/>
    </location>
</feature>
<gene>
    <name evidence="2" type="ORF">C7S16_1491</name>
</gene>
<reference evidence="2" key="1">
    <citation type="submission" date="2018-08" db="EMBL/GenBank/DDBJ databases">
        <title>Identification of Burkholderia cepacia strains that express a Burkholderia pseudomallei-like capsular polysaccharide.</title>
        <authorList>
            <person name="Burtnick M.N."/>
            <person name="Vongsouvath M."/>
            <person name="Newton P."/>
            <person name="Wuthiekanun V."/>
            <person name="Limmathurotsakul D."/>
            <person name="Brett P.J."/>
            <person name="Chantratita N."/>
            <person name="Dance D.A."/>
        </authorList>
    </citation>
    <scope>NUCLEOTIDE SEQUENCE</scope>
    <source>
        <strain evidence="2">SBXCC001</strain>
    </source>
</reference>
<feature type="region of interest" description="Disordered" evidence="1">
    <location>
        <begin position="20"/>
        <end position="81"/>
    </location>
</feature>
<feature type="region of interest" description="Disordered" evidence="1">
    <location>
        <begin position="131"/>
        <end position="152"/>
    </location>
</feature>
<protein>
    <submittedName>
        <fullName evidence="2">Periplasmic substrate-binding domain protein</fullName>
    </submittedName>
</protein>
<sequence length="215" mass="23667">MRSRAALRRRTRLTDWARTIAGRAAGERTTARSSDDRAVPPASARRGARVPPRHVASRRITSQSTDHAPAIRQSKRPDHVRADRQRFATWRPSPIQARSCCFPPFRLLPISPLFSPAPFRRLPPTGIRRARGASDGRISPATPSPAHAFPSGPIPVVLPQCATSAHECARGAPRQQSAESERSRRFAPAPAPARLCANPHPMRRKSTRLAQFGLL</sequence>
<dbReference type="Proteomes" id="UP001272137">
    <property type="component" value="Unassembled WGS sequence"/>
</dbReference>
<evidence type="ECO:0000256" key="1">
    <source>
        <dbReference type="SAM" id="MobiDB-lite"/>
    </source>
</evidence>
<organism evidence="2 3">
    <name type="scientific">Burkholderia thailandensis</name>
    <dbReference type="NCBI Taxonomy" id="57975"/>
    <lineage>
        <taxon>Bacteria</taxon>
        <taxon>Pseudomonadati</taxon>
        <taxon>Pseudomonadota</taxon>
        <taxon>Betaproteobacteria</taxon>
        <taxon>Burkholderiales</taxon>
        <taxon>Burkholderiaceae</taxon>
        <taxon>Burkholderia</taxon>
        <taxon>pseudomallei group</taxon>
    </lineage>
</organism>
<comment type="caution">
    <text evidence="2">The sequence shown here is derived from an EMBL/GenBank/DDBJ whole genome shotgun (WGS) entry which is preliminary data.</text>
</comment>
<feature type="region of interest" description="Disordered" evidence="1">
    <location>
        <begin position="167"/>
        <end position="200"/>
    </location>
</feature>